<dbReference type="GO" id="GO:0031966">
    <property type="term" value="C:mitochondrial membrane"/>
    <property type="evidence" value="ECO:0007669"/>
    <property type="project" value="UniProtKB-SubCell"/>
</dbReference>
<accession>A0A1U7U3I9</accession>
<evidence type="ECO:0000313" key="8">
    <source>
        <dbReference type="RefSeq" id="XP_008060466.1"/>
    </source>
</evidence>
<dbReference type="OrthoDB" id="9928108at2759"/>
<dbReference type="PANTHER" id="PTHR36684:SF1">
    <property type="entry name" value="CYTOCHROME C OXIDASE ASSEMBLY PROTEIN COX14"/>
    <property type="match status" value="1"/>
</dbReference>
<keyword evidence="2 6" id="KW-0812">Transmembrane</keyword>
<dbReference type="Pfam" id="PF14880">
    <property type="entry name" value="COX14"/>
    <property type="match status" value="1"/>
</dbReference>
<sequence>MPTAKQLADIGYKTFSTSMMLLTVYGGYLCSVRAYHYLQLRKSRRQAAEDQKTSGIL</sequence>
<evidence type="ECO:0000256" key="1">
    <source>
        <dbReference type="ARBA" id="ARBA00004304"/>
    </source>
</evidence>
<dbReference type="KEGG" id="csyr:103264585"/>
<keyword evidence="4" id="KW-0496">Mitochondrion</keyword>
<gene>
    <name evidence="8" type="primary">LOC103264585</name>
</gene>
<reference evidence="8" key="1">
    <citation type="submission" date="2025-08" db="UniProtKB">
        <authorList>
            <consortium name="RefSeq"/>
        </authorList>
    </citation>
    <scope>IDENTIFICATION</scope>
</reference>
<dbReference type="PANTHER" id="PTHR36684">
    <property type="entry name" value="CYTOCHROME C OXIDASE ASSEMBLY PROTEIN COX14"/>
    <property type="match status" value="1"/>
</dbReference>
<evidence type="ECO:0000256" key="2">
    <source>
        <dbReference type="ARBA" id="ARBA00022692"/>
    </source>
</evidence>
<dbReference type="AlphaFoldDB" id="A0A1U7U3I9"/>
<dbReference type="InterPro" id="IPR029208">
    <property type="entry name" value="COX14"/>
</dbReference>
<evidence type="ECO:0000256" key="4">
    <source>
        <dbReference type="ARBA" id="ARBA00023128"/>
    </source>
</evidence>
<evidence type="ECO:0000313" key="7">
    <source>
        <dbReference type="Proteomes" id="UP000189704"/>
    </source>
</evidence>
<evidence type="ECO:0000256" key="6">
    <source>
        <dbReference type="SAM" id="Phobius"/>
    </source>
</evidence>
<organism evidence="7 8">
    <name type="scientific">Carlito syrichta</name>
    <name type="common">Philippine tarsier</name>
    <name type="synonym">Tarsius syrichta</name>
    <dbReference type="NCBI Taxonomy" id="1868482"/>
    <lineage>
        <taxon>Eukaryota</taxon>
        <taxon>Metazoa</taxon>
        <taxon>Chordata</taxon>
        <taxon>Craniata</taxon>
        <taxon>Vertebrata</taxon>
        <taxon>Euteleostomi</taxon>
        <taxon>Mammalia</taxon>
        <taxon>Eutheria</taxon>
        <taxon>Euarchontoglires</taxon>
        <taxon>Primates</taxon>
        <taxon>Haplorrhini</taxon>
        <taxon>Tarsiiformes</taxon>
        <taxon>Tarsiidae</taxon>
        <taxon>Carlito</taxon>
    </lineage>
</organism>
<dbReference type="GeneID" id="103264585"/>
<keyword evidence="5 6" id="KW-0472">Membrane</keyword>
<evidence type="ECO:0000256" key="5">
    <source>
        <dbReference type="ARBA" id="ARBA00023136"/>
    </source>
</evidence>
<protein>
    <submittedName>
        <fullName evidence="8">Cytochrome c oxidase assembly protein COX14</fullName>
    </submittedName>
</protein>
<dbReference type="GO" id="GO:0033617">
    <property type="term" value="P:mitochondrial respiratory chain complex IV assembly"/>
    <property type="evidence" value="ECO:0007669"/>
    <property type="project" value="TreeGrafter"/>
</dbReference>
<evidence type="ECO:0000256" key="3">
    <source>
        <dbReference type="ARBA" id="ARBA00022989"/>
    </source>
</evidence>
<feature type="transmembrane region" description="Helical" evidence="6">
    <location>
        <begin position="15"/>
        <end position="35"/>
    </location>
</feature>
<name>A0A1U7U3I9_CARSF</name>
<comment type="subcellular location">
    <subcellularLocation>
        <location evidence="1">Mitochondrion membrane</location>
        <topology evidence="1">Single-pass membrane protein</topology>
    </subcellularLocation>
</comment>
<dbReference type="Proteomes" id="UP000189704">
    <property type="component" value="Unplaced"/>
</dbReference>
<keyword evidence="3 6" id="KW-1133">Transmembrane helix</keyword>
<proteinExistence type="predicted"/>
<keyword evidence="7" id="KW-1185">Reference proteome</keyword>
<dbReference type="RefSeq" id="XP_008060466.1">
    <property type="nucleotide sequence ID" value="XM_008062275.2"/>
</dbReference>